<evidence type="ECO:0000313" key="4">
    <source>
        <dbReference type="EMBL" id="KAF9625890.1"/>
    </source>
</evidence>
<keyword evidence="2" id="KW-0408">Iron</keyword>
<dbReference type="InterPro" id="IPR026992">
    <property type="entry name" value="DIOX_N"/>
</dbReference>
<protein>
    <recommendedName>
        <fullName evidence="3">Non-haem dioxygenase N-terminal domain-containing protein</fullName>
    </recommendedName>
</protein>
<dbReference type="GO" id="GO:0046872">
    <property type="term" value="F:metal ion binding"/>
    <property type="evidence" value="ECO:0007669"/>
    <property type="project" value="UniProtKB-KW"/>
</dbReference>
<reference evidence="4 5" key="1">
    <citation type="submission" date="2020-10" db="EMBL/GenBank/DDBJ databases">
        <title>The Coptis chinensis genome and diversification of protoberbering-type alkaloids.</title>
        <authorList>
            <person name="Wang B."/>
            <person name="Shu S."/>
            <person name="Song C."/>
            <person name="Liu Y."/>
        </authorList>
    </citation>
    <scope>NUCLEOTIDE SEQUENCE [LARGE SCALE GENOMIC DNA]</scope>
    <source>
        <strain evidence="4">HL-2020</strain>
        <tissue evidence="4">Leaf</tissue>
    </source>
</reference>
<dbReference type="PANTHER" id="PTHR47991">
    <property type="entry name" value="OXOGLUTARATE/IRON-DEPENDENT DIOXYGENASE"/>
    <property type="match status" value="1"/>
</dbReference>
<organism evidence="4 5">
    <name type="scientific">Coptis chinensis</name>
    <dbReference type="NCBI Taxonomy" id="261450"/>
    <lineage>
        <taxon>Eukaryota</taxon>
        <taxon>Viridiplantae</taxon>
        <taxon>Streptophyta</taxon>
        <taxon>Embryophyta</taxon>
        <taxon>Tracheophyta</taxon>
        <taxon>Spermatophyta</taxon>
        <taxon>Magnoliopsida</taxon>
        <taxon>Ranunculales</taxon>
        <taxon>Ranunculaceae</taxon>
        <taxon>Coptidoideae</taxon>
        <taxon>Coptis</taxon>
    </lineage>
</organism>
<dbReference type="InterPro" id="IPR027443">
    <property type="entry name" value="IPNS-like_sf"/>
</dbReference>
<dbReference type="EMBL" id="JADFTS010000001">
    <property type="protein sequence ID" value="KAF9625890.1"/>
    <property type="molecule type" value="Genomic_DNA"/>
</dbReference>
<dbReference type="Gene3D" id="2.60.120.330">
    <property type="entry name" value="B-lactam Antibiotic, Isopenicillin N Synthase, Chain"/>
    <property type="match status" value="1"/>
</dbReference>
<evidence type="ECO:0000256" key="2">
    <source>
        <dbReference type="ARBA" id="ARBA00023004"/>
    </source>
</evidence>
<sequence>MKIDTHAFFRLPLEEKRAYAQLPDNIEGYGQAFVLSEEQKLDWGDMLFFLTLPVHSRDMRFRPTSPTSFRSRKEGTGFPLNPFPVVSLSMLAIQLR</sequence>
<name>A0A835IY22_9MAGN</name>
<keyword evidence="1" id="KW-0479">Metal-binding</keyword>
<gene>
    <name evidence="4" type="ORF">IFM89_027667</name>
</gene>
<dbReference type="Pfam" id="PF14226">
    <property type="entry name" value="DIOX_N"/>
    <property type="match status" value="1"/>
</dbReference>
<dbReference type="Proteomes" id="UP000631114">
    <property type="component" value="Unassembled WGS sequence"/>
</dbReference>
<evidence type="ECO:0000259" key="3">
    <source>
        <dbReference type="Pfam" id="PF14226"/>
    </source>
</evidence>
<accession>A0A835IY22</accession>
<comment type="caution">
    <text evidence="4">The sequence shown here is derived from an EMBL/GenBank/DDBJ whole genome shotgun (WGS) entry which is preliminary data.</text>
</comment>
<evidence type="ECO:0000313" key="5">
    <source>
        <dbReference type="Proteomes" id="UP000631114"/>
    </source>
</evidence>
<dbReference type="OrthoDB" id="288590at2759"/>
<keyword evidence="5" id="KW-1185">Reference proteome</keyword>
<dbReference type="AlphaFoldDB" id="A0A835IY22"/>
<feature type="domain" description="Non-haem dioxygenase N-terminal" evidence="3">
    <location>
        <begin position="5"/>
        <end position="55"/>
    </location>
</feature>
<proteinExistence type="predicted"/>
<evidence type="ECO:0000256" key="1">
    <source>
        <dbReference type="ARBA" id="ARBA00022723"/>
    </source>
</evidence>
<dbReference type="InterPro" id="IPR050295">
    <property type="entry name" value="Plant_2OG-oxidoreductases"/>
</dbReference>
<dbReference type="SUPFAM" id="SSF51197">
    <property type="entry name" value="Clavaminate synthase-like"/>
    <property type="match status" value="1"/>
</dbReference>